<sequence>DKGRVRREGRGGERTQQEGRRRGSGCGPVHHRERPEVRRRRQLHRLRQVPRRRAGCSRGPQPAHGREHDDRRQQGPALHGGIRPQEGDQV</sequence>
<evidence type="ECO:0000313" key="2">
    <source>
        <dbReference type="EMBL" id="CAA9467443.1"/>
    </source>
</evidence>
<protein>
    <submittedName>
        <fullName evidence="2">DNA-binding protein HU-beta</fullName>
    </submittedName>
</protein>
<feature type="compositionally biased region" description="Basic and acidic residues" evidence="1">
    <location>
        <begin position="64"/>
        <end position="73"/>
    </location>
</feature>
<feature type="compositionally biased region" description="Basic residues" evidence="1">
    <location>
        <begin position="29"/>
        <end position="55"/>
    </location>
</feature>
<feature type="region of interest" description="Disordered" evidence="1">
    <location>
        <begin position="1"/>
        <end position="90"/>
    </location>
</feature>
<organism evidence="2">
    <name type="scientific">uncultured Solirubrobacteraceae bacterium</name>
    <dbReference type="NCBI Taxonomy" id="1162706"/>
    <lineage>
        <taxon>Bacteria</taxon>
        <taxon>Bacillati</taxon>
        <taxon>Actinomycetota</taxon>
        <taxon>Thermoleophilia</taxon>
        <taxon>Solirubrobacterales</taxon>
        <taxon>Solirubrobacteraceae</taxon>
        <taxon>environmental samples</taxon>
    </lineage>
</organism>
<feature type="compositionally biased region" description="Basic and acidic residues" evidence="1">
    <location>
        <begin position="1"/>
        <end position="21"/>
    </location>
</feature>
<evidence type="ECO:0000256" key="1">
    <source>
        <dbReference type="SAM" id="MobiDB-lite"/>
    </source>
</evidence>
<feature type="non-terminal residue" evidence="2">
    <location>
        <position position="90"/>
    </location>
</feature>
<dbReference type="GO" id="GO:0003677">
    <property type="term" value="F:DNA binding"/>
    <property type="evidence" value="ECO:0007669"/>
    <property type="project" value="UniProtKB-KW"/>
</dbReference>
<keyword evidence="2" id="KW-0238">DNA-binding</keyword>
<name>A0A6J4RJ29_9ACTN</name>
<accession>A0A6J4RJ29</accession>
<gene>
    <name evidence="2" type="ORF">AVDCRST_MAG38-1023</name>
</gene>
<dbReference type="EMBL" id="CADCVJ010000058">
    <property type="protein sequence ID" value="CAA9467443.1"/>
    <property type="molecule type" value="Genomic_DNA"/>
</dbReference>
<proteinExistence type="predicted"/>
<feature type="non-terminal residue" evidence="2">
    <location>
        <position position="1"/>
    </location>
</feature>
<reference evidence="2" key="1">
    <citation type="submission" date="2020-02" db="EMBL/GenBank/DDBJ databases">
        <authorList>
            <person name="Meier V. D."/>
        </authorList>
    </citation>
    <scope>NUCLEOTIDE SEQUENCE</scope>
    <source>
        <strain evidence="2">AVDCRST_MAG38</strain>
    </source>
</reference>
<dbReference type="AlphaFoldDB" id="A0A6J4RJ29"/>